<dbReference type="InterPro" id="IPR028098">
    <property type="entry name" value="Glyco_trans_4-like_N"/>
</dbReference>
<protein>
    <submittedName>
        <fullName evidence="2">Glycosyltransferase KanE</fullName>
        <ecNumber evidence="2">2.4.1.-</ecNumber>
    </submittedName>
</protein>
<dbReference type="Pfam" id="PF13579">
    <property type="entry name" value="Glyco_trans_4_4"/>
    <property type="match status" value="1"/>
</dbReference>
<reference evidence="2" key="1">
    <citation type="submission" date="2014-02" db="EMBL/GenBank/DDBJ databases">
        <title>Expanding our view of genomic diversity in Candidatus Accumulibacter clades.</title>
        <authorList>
            <person name="Skennerton C.T."/>
            <person name="Barr J.J."/>
            <person name="Slater F.R."/>
            <person name="Bond P.L."/>
            <person name="Tyson G.W."/>
        </authorList>
    </citation>
    <scope>NUCLEOTIDE SEQUENCE [LARGE SCALE GENOMIC DNA]</scope>
</reference>
<dbReference type="GO" id="GO:0016758">
    <property type="term" value="F:hexosyltransferase activity"/>
    <property type="evidence" value="ECO:0007669"/>
    <property type="project" value="TreeGrafter"/>
</dbReference>
<proteinExistence type="predicted"/>
<dbReference type="Proteomes" id="UP000020218">
    <property type="component" value="Unassembled WGS sequence"/>
</dbReference>
<dbReference type="Pfam" id="PF13692">
    <property type="entry name" value="Glyco_trans_1_4"/>
    <property type="match status" value="1"/>
</dbReference>
<dbReference type="PANTHER" id="PTHR45947">
    <property type="entry name" value="SULFOQUINOVOSYL TRANSFERASE SQD2"/>
    <property type="match status" value="1"/>
</dbReference>
<dbReference type="PATRIC" id="fig|1454001.3.peg.266"/>
<dbReference type="Gene3D" id="3.40.50.2000">
    <property type="entry name" value="Glycogen Phosphorylase B"/>
    <property type="match status" value="2"/>
</dbReference>
<dbReference type="EC" id="2.4.1.-" evidence="2"/>
<gene>
    <name evidence="2" type="primary">kanE_1</name>
    <name evidence="2" type="ORF">AW08_00085</name>
</gene>
<name>A0A011NY69_9PROT</name>
<dbReference type="InterPro" id="IPR050194">
    <property type="entry name" value="Glycosyltransferase_grp1"/>
</dbReference>
<dbReference type="STRING" id="1454001.AW08_00085"/>
<feature type="domain" description="Glycosyltransferase subfamily 4-like N-terminal" evidence="1">
    <location>
        <begin position="21"/>
        <end position="201"/>
    </location>
</feature>
<dbReference type="SUPFAM" id="SSF53756">
    <property type="entry name" value="UDP-Glycosyltransferase/glycogen phosphorylase"/>
    <property type="match status" value="1"/>
</dbReference>
<keyword evidence="2" id="KW-0328">Glycosyltransferase</keyword>
<dbReference type="EMBL" id="JFAX01000001">
    <property type="protein sequence ID" value="EXI69592.1"/>
    <property type="molecule type" value="Genomic_DNA"/>
</dbReference>
<dbReference type="AlphaFoldDB" id="A0A011NY69"/>
<evidence type="ECO:0000313" key="2">
    <source>
        <dbReference type="EMBL" id="EXI69592.1"/>
    </source>
</evidence>
<evidence type="ECO:0000313" key="3">
    <source>
        <dbReference type="Proteomes" id="UP000020218"/>
    </source>
</evidence>
<comment type="caution">
    <text evidence="2">The sequence shown here is derived from an EMBL/GenBank/DDBJ whole genome shotgun (WGS) entry which is preliminary data.</text>
</comment>
<keyword evidence="3" id="KW-1185">Reference proteome</keyword>
<organism evidence="2 3">
    <name type="scientific">Candidatus Accumulibacter adjunctus</name>
    <dbReference type="NCBI Taxonomy" id="1454001"/>
    <lineage>
        <taxon>Bacteria</taxon>
        <taxon>Pseudomonadati</taxon>
        <taxon>Pseudomonadota</taxon>
        <taxon>Betaproteobacteria</taxon>
        <taxon>Candidatus Accumulibacter</taxon>
    </lineage>
</organism>
<dbReference type="PANTHER" id="PTHR45947:SF3">
    <property type="entry name" value="SULFOQUINOVOSYL TRANSFERASE SQD2"/>
    <property type="match status" value="1"/>
</dbReference>
<evidence type="ECO:0000259" key="1">
    <source>
        <dbReference type="Pfam" id="PF13579"/>
    </source>
</evidence>
<accession>A0A011NY69</accession>
<keyword evidence="2" id="KW-0808">Transferase</keyword>
<dbReference type="CDD" id="cd03794">
    <property type="entry name" value="GT4_WbuB-like"/>
    <property type="match status" value="1"/>
</dbReference>
<sequence length="421" mass="46969">MKVAIVYQYYQGTGAPGHSLIYELAHYLAGRGHEVTVVSGETGYMQRDTPTLPWYRRLRREEHDGAVRVLRTFTYSELHRSYLGRLLSFASFSLSGAAGLFSIDRPDLVLASTPPIFPMFAAALVCRMRRIPLVIEVRDLWPASAVQMGILRNRTLIRIMAWMERRLYDQSARIVALTEGIRDDIRTRGWPQEKLEVVTCGVDFDRLYPDPQGAARTRHALGWEDRKVILYFGALGEANNIPVILRAARSLRERGDILFVLVGDGLRRGAIEDEVAGGKMANVVVLPPVAKDQARVYLSAADLCLATLQDIPLFDGAIPTKLIDYMACARPVLCGIRGEARRILDTAQAGLGFEPDDDRQLARLIGELLDDAGRRERMGANGLAFVRSHFSAEQTRRRMERILHEVSGPSRAGDRAGDGAR</sequence>